<keyword evidence="2 5" id="KW-0690">Ribosome biogenesis</keyword>
<keyword evidence="1 5" id="KW-0963">Cytoplasm</keyword>
<dbReference type="EMBL" id="JAUSWJ010000001">
    <property type="protein sequence ID" value="MDQ0517139.1"/>
    <property type="molecule type" value="Genomic_DNA"/>
</dbReference>
<feature type="compositionally biased region" description="Acidic residues" evidence="6">
    <location>
        <begin position="175"/>
        <end position="188"/>
    </location>
</feature>
<evidence type="ECO:0000256" key="1">
    <source>
        <dbReference type="ARBA" id="ARBA00022490"/>
    </source>
</evidence>
<evidence type="ECO:0000256" key="2">
    <source>
        <dbReference type="ARBA" id="ARBA00022517"/>
    </source>
</evidence>
<evidence type="ECO:0000256" key="5">
    <source>
        <dbReference type="HAMAP-Rule" id="MF_00014"/>
    </source>
</evidence>
<feature type="domain" description="RimM N-terminal" evidence="7">
    <location>
        <begin position="9"/>
        <end position="86"/>
    </location>
</feature>
<dbReference type="PANTHER" id="PTHR33692">
    <property type="entry name" value="RIBOSOME MATURATION FACTOR RIMM"/>
    <property type="match status" value="1"/>
</dbReference>
<comment type="similarity">
    <text evidence="5">Belongs to the RimM family.</text>
</comment>
<comment type="subcellular location">
    <subcellularLocation>
        <location evidence="5">Cytoplasm</location>
    </subcellularLocation>
</comment>
<sequence length="188" mass="19988">MADEHRIVLGHFGAAHGIRGEVKVLAYTEDPLAVADYGPVTLDDGRIVEFVSVRPQGDGVVARVKGVADRNAAELLRNRRFSVERDALPALEEEDDFYHADLVGLRAELEDGSLFGTVIAVQNFGAGDLLEIRASEGGRTVYLAFTRAVVPVVDVKGGRVVVAPPPEVEARGEGDGEADGEGEAEDAP</sequence>
<dbReference type="InterPro" id="IPR036976">
    <property type="entry name" value="RimM_N_sf"/>
</dbReference>
<evidence type="ECO:0000256" key="3">
    <source>
        <dbReference type="ARBA" id="ARBA00022552"/>
    </source>
</evidence>
<dbReference type="SUPFAM" id="SSF50447">
    <property type="entry name" value="Translation proteins"/>
    <property type="match status" value="1"/>
</dbReference>
<dbReference type="RefSeq" id="WP_266278684.1">
    <property type="nucleotide sequence ID" value="NZ_JAPKNF010000001.1"/>
</dbReference>
<feature type="domain" description="Ribosome maturation factor RimM PRC barrel" evidence="8">
    <location>
        <begin position="100"/>
        <end position="167"/>
    </location>
</feature>
<reference evidence="9 10" key="1">
    <citation type="submission" date="2023-07" db="EMBL/GenBank/DDBJ databases">
        <title>Genomic Encyclopedia of Type Strains, Phase IV (KMG-IV): sequencing the most valuable type-strain genomes for metagenomic binning, comparative biology and taxonomic classification.</title>
        <authorList>
            <person name="Goeker M."/>
        </authorList>
    </citation>
    <scope>NUCLEOTIDE SEQUENCE [LARGE SCALE GENOMIC DNA]</scope>
    <source>
        <strain evidence="9 10">B1-1</strain>
    </source>
</reference>
<comment type="function">
    <text evidence="5">An accessory protein needed during the final step in the assembly of 30S ribosomal subunit, possibly for assembly of the head region. Essential for efficient processing of 16S rRNA. May be needed both before and after RbfA during the maturation of 16S rRNA. It has affinity for free ribosomal 30S subunits but not for 70S ribosomes.</text>
</comment>
<comment type="domain">
    <text evidence="5">The PRC barrel domain binds ribosomal protein uS19.</text>
</comment>
<proteinExistence type="inferred from homology"/>
<dbReference type="Gene3D" id="2.40.30.60">
    <property type="entry name" value="RimM"/>
    <property type="match status" value="1"/>
</dbReference>
<dbReference type="Pfam" id="PF24986">
    <property type="entry name" value="PRC_RimM"/>
    <property type="match status" value="1"/>
</dbReference>
<dbReference type="Proteomes" id="UP001223743">
    <property type="component" value="Unassembled WGS sequence"/>
</dbReference>
<keyword evidence="4 5" id="KW-0143">Chaperone</keyword>
<comment type="caution">
    <text evidence="9">The sequence shown here is derived from an EMBL/GenBank/DDBJ whole genome shotgun (WGS) entry which is preliminary data.</text>
</comment>
<dbReference type="Gene3D" id="2.30.30.240">
    <property type="entry name" value="PRC-barrel domain"/>
    <property type="match status" value="1"/>
</dbReference>
<protein>
    <recommendedName>
        <fullName evidence="5">Ribosome maturation factor RimM</fullName>
    </recommendedName>
</protein>
<organism evidence="9 10">
    <name type="scientific">Kaistia geumhonensis</name>
    <dbReference type="NCBI Taxonomy" id="410839"/>
    <lineage>
        <taxon>Bacteria</taxon>
        <taxon>Pseudomonadati</taxon>
        <taxon>Pseudomonadota</taxon>
        <taxon>Alphaproteobacteria</taxon>
        <taxon>Hyphomicrobiales</taxon>
        <taxon>Kaistiaceae</taxon>
        <taxon>Kaistia</taxon>
    </lineage>
</organism>
<dbReference type="HAMAP" id="MF_00014">
    <property type="entry name" value="Ribosome_mat_RimM"/>
    <property type="match status" value="1"/>
</dbReference>
<dbReference type="InterPro" id="IPR009000">
    <property type="entry name" value="Transl_B-barrel_sf"/>
</dbReference>
<dbReference type="SUPFAM" id="SSF50346">
    <property type="entry name" value="PRC-barrel domain"/>
    <property type="match status" value="1"/>
</dbReference>
<evidence type="ECO:0000313" key="9">
    <source>
        <dbReference type="EMBL" id="MDQ0517139.1"/>
    </source>
</evidence>
<dbReference type="InterPro" id="IPR056792">
    <property type="entry name" value="PRC_RimM"/>
</dbReference>
<dbReference type="InterPro" id="IPR002676">
    <property type="entry name" value="RimM_N"/>
</dbReference>
<evidence type="ECO:0000259" key="7">
    <source>
        <dbReference type="Pfam" id="PF01782"/>
    </source>
</evidence>
<evidence type="ECO:0000256" key="4">
    <source>
        <dbReference type="ARBA" id="ARBA00023186"/>
    </source>
</evidence>
<evidence type="ECO:0000256" key="6">
    <source>
        <dbReference type="SAM" id="MobiDB-lite"/>
    </source>
</evidence>
<name>A0ABU0M850_9HYPH</name>
<dbReference type="Pfam" id="PF01782">
    <property type="entry name" value="RimM"/>
    <property type="match status" value="1"/>
</dbReference>
<keyword evidence="10" id="KW-1185">Reference proteome</keyword>
<keyword evidence="3 5" id="KW-0698">rRNA processing</keyword>
<comment type="subunit">
    <text evidence="5">Binds ribosomal protein uS19.</text>
</comment>
<evidence type="ECO:0000313" key="10">
    <source>
        <dbReference type="Proteomes" id="UP001223743"/>
    </source>
</evidence>
<gene>
    <name evidence="5" type="primary">rimM</name>
    <name evidence="9" type="ORF">QO015_002752</name>
</gene>
<dbReference type="InterPro" id="IPR011961">
    <property type="entry name" value="RimM"/>
</dbReference>
<evidence type="ECO:0000259" key="8">
    <source>
        <dbReference type="Pfam" id="PF24986"/>
    </source>
</evidence>
<dbReference type="InterPro" id="IPR011033">
    <property type="entry name" value="PRC_barrel-like_sf"/>
</dbReference>
<accession>A0ABU0M850</accession>
<dbReference type="NCBIfam" id="TIGR02273">
    <property type="entry name" value="16S_RimM"/>
    <property type="match status" value="1"/>
</dbReference>
<dbReference type="PANTHER" id="PTHR33692:SF1">
    <property type="entry name" value="RIBOSOME MATURATION FACTOR RIMM"/>
    <property type="match status" value="1"/>
</dbReference>
<feature type="region of interest" description="Disordered" evidence="6">
    <location>
        <begin position="164"/>
        <end position="188"/>
    </location>
</feature>